<dbReference type="PATRIC" id="fig|1240678.4.peg.3986"/>
<dbReference type="PANTHER" id="PTHR35174">
    <property type="entry name" value="BLL7171 PROTEIN-RELATED"/>
    <property type="match status" value="1"/>
</dbReference>
<dbReference type="AlphaFoldDB" id="A0A0D7CNL8"/>
<comment type="similarity">
    <text evidence="1">Belongs to the YciI family.</text>
</comment>
<name>A0A0D7CNL8_9ACTN</name>
<evidence type="ECO:0000256" key="1">
    <source>
        <dbReference type="ARBA" id="ARBA00007689"/>
    </source>
</evidence>
<feature type="domain" description="YCII-related" evidence="2">
    <location>
        <begin position="1"/>
        <end position="100"/>
    </location>
</feature>
<dbReference type="PANTHER" id="PTHR35174:SF3">
    <property type="entry name" value="BLL7171 PROTEIN"/>
    <property type="match status" value="1"/>
</dbReference>
<protein>
    <recommendedName>
        <fullName evidence="2">YCII-related domain-containing protein</fullName>
    </recommendedName>
</protein>
<gene>
    <name evidence="3" type="ORF">SNA_18915</name>
</gene>
<dbReference type="Gene3D" id="3.30.70.1060">
    <property type="entry name" value="Dimeric alpha+beta barrel"/>
    <property type="match status" value="1"/>
</dbReference>
<dbReference type="EMBL" id="JRKI01000026">
    <property type="protein sequence ID" value="KIZ17017.1"/>
    <property type="molecule type" value="Genomic_DNA"/>
</dbReference>
<accession>A0A0D7CNL8</accession>
<comment type="caution">
    <text evidence="3">The sequence shown here is derived from an EMBL/GenBank/DDBJ whole genome shotgun (WGS) entry which is preliminary data.</text>
</comment>
<evidence type="ECO:0000313" key="4">
    <source>
        <dbReference type="Proteomes" id="UP000032458"/>
    </source>
</evidence>
<sequence length="115" mass="12455">MKYALVIFETDESRQRIRADRDAHRGAYEAWIGQIAAAGKLISGDALETEHITPVTVRKTADGAPTVTEGPVHAGEETLGGWFVVEVADREEAVELAKGLGTPETVEIWPLLETA</sequence>
<organism evidence="3 4">
    <name type="scientific">Streptomyces natalensis ATCC 27448</name>
    <dbReference type="NCBI Taxonomy" id="1240678"/>
    <lineage>
        <taxon>Bacteria</taxon>
        <taxon>Bacillati</taxon>
        <taxon>Actinomycetota</taxon>
        <taxon>Actinomycetes</taxon>
        <taxon>Kitasatosporales</taxon>
        <taxon>Streptomycetaceae</taxon>
        <taxon>Streptomyces</taxon>
    </lineage>
</organism>
<dbReference type="Proteomes" id="UP000032458">
    <property type="component" value="Unassembled WGS sequence"/>
</dbReference>
<keyword evidence="4" id="KW-1185">Reference proteome</keyword>
<dbReference type="Pfam" id="PF03795">
    <property type="entry name" value="YCII"/>
    <property type="match status" value="1"/>
</dbReference>
<reference evidence="3 4" key="1">
    <citation type="submission" date="2014-09" db="EMBL/GenBank/DDBJ databases">
        <title>Draft genome sequence of Streptomyces natalensis ATCC 27448, producer of the antifungal pimaricin.</title>
        <authorList>
            <person name="Mendes M.V."/>
            <person name="Beites T."/>
            <person name="Pires S."/>
            <person name="Santos C.L."/>
            <person name="Moradas-Ferreira P."/>
        </authorList>
    </citation>
    <scope>NUCLEOTIDE SEQUENCE [LARGE SCALE GENOMIC DNA]</scope>
    <source>
        <strain evidence="3 4">ATCC 27448</strain>
    </source>
</reference>
<dbReference type="SUPFAM" id="SSF54909">
    <property type="entry name" value="Dimeric alpha+beta barrel"/>
    <property type="match status" value="1"/>
</dbReference>
<evidence type="ECO:0000259" key="2">
    <source>
        <dbReference type="Pfam" id="PF03795"/>
    </source>
</evidence>
<evidence type="ECO:0000313" key="3">
    <source>
        <dbReference type="EMBL" id="KIZ17017.1"/>
    </source>
</evidence>
<dbReference type="InterPro" id="IPR005545">
    <property type="entry name" value="YCII"/>
</dbReference>
<dbReference type="InterPro" id="IPR011008">
    <property type="entry name" value="Dimeric_a/b-barrel"/>
</dbReference>
<proteinExistence type="inferred from homology"/>
<dbReference type="RefSeq" id="WP_030065479.1">
    <property type="nucleotide sequence ID" value="NZ_JRKI01000026.1"/>
</dbReference>